<dbReference type="SUPFAM" id="SSF56672">
    <property type="entry name" value="DNA/RNA polymerases"/>
    <property type="match status" value="1"/>
</dbReference>
<dbReference type="Gene3D" id="3.30.70.270">
    <property type="match status" value="1"/>
</dbReference>
<dbReference type="EMBL" id="NBNE01014567">
    <property type="protein sequence ID" value="OWY94319.1"/>
    <property type="molecule type" value="Genomic_DNA"/>
</dbReference>
<feature type="region of interest" description="Disordered" evidence="1">
    <location>
        <begin position="141"/>
        <end position="164"/>
    </location>
</feature>
<dbReference type="InterPro" id="IPR043502">
    <property type="entry name" value="DNA/RNA_pol_sf"/>
</dbReference>
<name>A0A225UQ79_9STRA</name>
<evidence type="ECO:0008006" key="4">
    <source>
        <dbReference type="Google" id="ProtNLM"/>
    </source>
</evidence>
<proteinExistence type="predicted"/>
<keyword evidence="3" id="KW-1185">Reference proteome</keyword>
<protein>
    <recommendedName>
        <fullName evidence="4">Peptidase A2 domain-containing protein</fullName>
    </recommendedName>
</protein>
<feature type="non-terminal residue" evidence="2">
    <location>
        <position position="1"/>
    </location>
</feature>
<dbReference type="InterPro" id="IPR043128">
    <property type="entry name" value="Rev_trsase/Diguanyl_cyclase"/>
</dbReference>
<evidence type="ECO:0000256" key="1">
    <source>
        <dbReference type="SAM" id="MobiDB-lite"/>
    </source>
</evidence>
<dbReference type="AlphaFoldDB" id="A0A225UQ79"/>
<dbReference type="InterPro" id="IPR051320">
    <property type="entry name" value="Viral_Replic_Matur_Polypro"/>
</dbReference>
<evidence type="ECO:0000313" key="3">
    <source>
        <dbReference type="Proteomes" id="UP000198211"/>
    </source>
</evidence>
<reference evidence="3" key="1">
    <citation type="submission" date="2017-03" db="EMBL/GenBank/DDBJ databases">
        <title>Phytopthora megakarya and P. palmivora, two closely related causual agents of cacao black pod achieved similar genome size and gene model numbers by different mechanisms.</title>
        <authorList>
            <person name="Ali S."/>
            <person name="Shao J."/>
            <person name="Larry D.J."/>
            <person name="Kronmiller B."/>
            <person name="Shen D."/>
            <person name="Strem M.D."/>
            <person name="Melnick R.L."/>
            <person name="Guiltinan M.J."/>
            <person name="Tyler B.M."/>
            <person name="Meinhardt L.W."/>
            <person name="Bailey B.A."/>
        </authorList>
    </citation>
    <scope>NUCLEOTIDE SEQUENCE [LARGE SCALE GENOMIC DNA]</scope>
    <source>
        <strain evidence="3">zdho120</strain>
    </source>
</reference>
<organism evidence="2 3">
    <name type="scientific">Phytophthora megakarya</name>
    <dbReference type="NCBI Taxonomy" id="4795"/>
    <lineage>
        <taxon>Eukaryota</taxon>
        <taxon>Sar</taxon>
        <taxon>Stramenopiles</taxon>
        <taxon>Oomycota</taxon>
        <taxon>Peronosporomycetes</taxon>
        <taxon>Peronosporales</taxon>
        <taxon>Peronosporaceae</taxon>
        <taxon>Phytophthora</taxon>
    </lineage>
</organism>
<sequence length="383" mass="43883">KKFHSKRSEQGRMKRIKERLGGVNTIVLNNVLELRYCADTGSDWCLIGRSTFKELSCLDDTVKAKKLEKPVVGMAVGGHEIEAREYVELMIRMHTAAGPVEPAERIRCLIIEQSDDEFIVGKDVLLSLGIDVDRQLEQLAGNKNERDDDPFEHADNFKSERPNPDEIREGIEVLIDMALGKGFPVQWMTELRRICTKHEALGKGFPVQWMTELRRICTKHDIWRVVLCNDPPAKIAPYKLKLKPGAEPYRCKARTYAPLQSDFLKEFNKQLMALGWVFKNPRSRWACAALPIRKPKGDDFRQAVDYKPLNAKTEAIAGTMPNLKTKLEHARGKRHYGLFDFIRSFWQLGVDKEVENVITVYLTSFVVFGNSALIRIVRRCCHT</sequence>
<accession>A0A225UQ79</accession>
<dbReference type="PANTHER" id="PTHR33064:SF37">
    <property type="entry name" value="RIBONUCLEASE H"/>
    <property type="match status" value="1"/>
</dbReference>
<feature type="compositionally biased region" description="Basic and acidic residues" evidence="1">
    <location>
        <begin position="143"/>
        <end position="164"/>
    </location>
</feature>
<evidence type="ECO:0000313" key="2">
    <source>
        <dbReference type="EMBL" id="OWY94319.1"/>
    </source>
</evidence>
<dbReference type="PANTHER" id="PTHR33064">
    <property type="entry name" value="POL PROTEIN"/>
    <property type="match status" value="1"/>
</dbReference>
<dbReference type="Gene3D" id="3.10.10.10">
    <property type="entry name" value="HIV Type 1 Reverse Transcriptase, subunit A, domain 1"/>
    <property type="match status" value="1"/>
</dbReference>
<gene>
    <name evidence="2" type="ORF">PHMEG_00035984</name>
</gene>
<comment type="caution">
    <text evidence="2">The sequence shown here is derived from an EMBL/GenBank/DDBJ whole genome shotgun (WGS) entry which is preliminary data.</text>
</comment>
<dbReference type="OrthoDB" id="122373at2759"/>
<dbReference type="Proteomes" id="UP000198211">
    <property type="component" value="Unassembled WGS sequence"/>
</dbReference>